<dbReference type="EMBL" id="FOZX01000003">
    <property type="protein sequence ID" value="SFS67988.1"/>
    <property type="molecule type" value="Genomic_DNA"/>
</dbReference>
<dbReference type="PROSITE" id="PS50005">
    <property type="entry name" value="TPR"/>
    <property type="match status" value="1"/>
</dbReference>
<dbReference type="Gene3D" id="1.25.40.10">
    <property type="entry name" value="Tetratricopeptide repeat domain"/>
    <property type="match status" value="1"/>
</dbReference>
<evidence type="ECO:0000256" key="1">
    <source>
        <dbReference type="PROSITE-ProRule" id="PRU00339"/>
    </source>
</evidence>
<dbReference type="AlphaFoldDB" id="A0A1I6RU58"/>
<dbReference type="InterPro" id="IPR019734">
    <property type="entry name" value="TPR_rpt"/>
</dbReference>
<dbReference type="STRING" id="95161.SAMN05660874_02659"/>
<gene>
    <name evidence="2" type="ORF">SAMN05660874_02659</name>
</gene>
<dbReference type="Proteomes" id="UP000198852">
    <property type="component" value="Unassembled WGS sequence"/>
</dbReference>
<accession>A0A1I6RU58</accession>
<protein>
    <submittedName>
        <fullName evidence="2">Tetratricopeptide (TPR) repeat</fullName>
    </submittedName>
</protein>
<reference evidence="3" key="1">
    <citation type="submission" date="2016-10" db="EMBL/GenBank/DDBJ databases">
        <authorList>
            <person name="Varghese N."/>
            <person name="Submissions S."/>
        </authorList>
    </citation>
    <scope>NUCLEOTIDE SEQUENCE [LARGE SCALE GENOMIC DNA]</scope>
    <source>
        <strain evidence="3">DSM 44771</strain>
    </source>
</reference>
<dbReference type="SUPFAM" id="SSF48452">
    <property type="entry name" value="TPR-like"/>
    <property type="match status" value="1"/>
</dbReference>
<dbReference type="Gene3D" id="3.40.50.300">
    <property type="entry name" value="P-loop containing nucleotide triphosphate hydrolases"/>
    <property type="match status" value="1"/>
</dbReference>
<sequence length="695" mass="75870">MDFEQTGAIANAASGHGVGNLVQAGVVHGDVHVHAAERTRTSPSQRPRAPRHFVNRVAETEKFQDLLSGEAPGPTVVVISGAGGVGKSALAARWVPLCRSRFPDGSLHADLGAFSSSRPTRVSQVLESFLRSLGCEPDSIPADLDQLAAMYRDVTAGRKLVVCLDDAFSAAQVRPLIPPESLVLVTSRYRLPGLALDGAHFVELPPLHAADSVELLRSVLGEQRVGRESGAAERMADLCAGFPVALMVAASRLTAHRKWTLRRMTADLEDERNRLPSLTLRGDVSVRAVFDLSYRKLSAEQAELYRVLSCHPGTTFGADVAAAAVERPREEVVDSLEALVEASLLDEVGDDRFRFHDLLRLHASDCATEAGLDRREVLGRFVAWYLNSAYAADRLVTPGRWYLGEKRDAGLTFTSATEALDWLDEERLNLVFAQREAREQGWREVVWCFGEAMWSLFVYRKHYGDWLETTRLAVDAASGENVRAESRLRGQLGHALGNLHRFDEAERELLAAARLAEAADDPRSQATAASRLGILARHCGKLDEALVSFRRALEIDLRVDDRRGAALRLRRIGETLTALGRHDDAIAELSRSVDLMLELPDPGGAARVSTRLGEAFTAAGRPRDAVGPLHEALAVLREIGSDFYVAELLVALAAAHEAAGEIAQARTHLGEACELHERIGGPHAEPLRKHLTELE</sequence>
<dbReference type="OrthoDB" id="3311584at2"/>
<dbReference type="GO" id="GO:0043531">
    <property type="term" value="F:ADP binding"/>
    <property type="evidence" value="ECO:0007669"/>
    <property type="project" value="InterPro"/>
</dbReference>
<organism evidence="2 3">
    <name type="scientific">Saccharopolyspora flava</name>
    <dbReference type="NCBI Taxonomy" id="95161"/>
    <lineage>
        <taxon>Bacteria</taxon>
        <taxon>Bacillati</taxon>
        <taxon>Actinomycetota</taxon>
        <taxon>Actinomycetes</taxon>
        <taxon>Pseudonocardiales</taxon>
        <taxon>Pseudonocardiaceae</taxon>
        <taxon>Saccharopolyspora</taxon>
    </lineage>
</organism>
<dbReference type="SUPFAM" id="SSF52540">
    <property type="entry name" value="P-loop containing nucleoside triphosphate hydrolases"/>
    <property type="match status" value="1"/>
</dbReference>
<feature type="repeat" description="TPR" evidence="1">
    <location>
        <begin position="526"/>
        <end position="559"/>
    </location>
</feature>
<evidence type="ECO:0000313" key="3">
    <source>
        <dbReference type="Proteomes" id="UP000198852"/>
    </source>
</evidence>
<dbReference type="InterPro" id="IPR011990">
    <property type="entry name" value="TPR-like_helical_dom_sf"/>
</dbReference>
<name>A0A1I6RU58_9PSEU</name>
<proteinExistence type="predicted"/>
<dbReference type="PRINTS" id="PR00364">
    <property type="entry name" value="DISEASERSIST"/>
</dbReference>
<dbReference type="PANTHER" id="PTHR47691:SF3">
    <property type="entry name" value="HTH-TYPE TRANSCRIPTIONAL REGULATOR RV0890C-RELATED"/>
    <property type="match status" value="1"/>
</dbReference>
<evidence type="ECO:0000313" key="2">
    <source>
        <dbReference type="EMBL" id="SFS67988.1"/>
    </source>
</evidence>
<dbReference type="SMART" id="SM00028">
    <property type="entry name" value="TPR"/>
    <property type="match status" value="5"/>
</dbReference>
<dbReference type="PANTHER" id="PTHR47691">
    <property type="entry name" value="REGULATOR-RELATED"/>
    <property type="match status" value="1"/>
</dbReference>
<dbReference type="InterPro" id="IPR027417">
    <property type="entry name" value="P-loop_NTPase"/>
</dbReference>
<dbReference type="Pfam" id="PF13424">
    <property type="entry name" value="TPR_12"/>
    <property type="match status" value="1"/>
</dbReference>
<dbReference type="RefSeq" id="WP_093416809.1">
    <property type="nucleotide sequence ID" value="NZ_FOZX01000003.1"/>
</dbReference>
<keyword evidence="1" id="KW-0802">TPR repeat</keyword>
<keyword evidence="3" id="KW-1185">Reference proteome</keyword>